<gene>
    <name evidence="2" type="ORF">J5U18_09325</name>
</gene>
<feature type="chain" id="PRO_5035914638" evidence="1">
    <location>
        <begin position="19"/>
        <end position="156"/>
    </location>
</feature>
<feature type="signal peptide" evidence="1">
    <location>
        <begin position="1"/>
        <end position="18"/>
    </location>
</feature>
<dbReference type="Pfam" id="PF14060">
    <property type="entry name" value="DUF4252"/>
    <property type="match status" value="1"/>
</dbReference>
<dbReference type="AlphaFoldDB" id="A0A8T4H9R0"/>
<proteinExistence type="predicted"/>
<comment type="caution">
    <text evidence="2">The sequence shown here is derived from an EMBL/GenBank/DDBJ whole genome shotgun (WGS) entry which is preliminary data.</text>
</comment>
<dbReference type="RefSeq" id="WP_353547262.1">
    <property type="nucleotide sequence ID" value="NZ_JAGKSB010000010.1"/>
</dbReference>
<accession>A0A8T4H9R0</accession>
<dbReference type="Proteomes" id="UP000679691">
    <property type="component" value="Unassembled WGS sequence"/>
</dbReference>
<keyword evidence="1" id="KW-0732">Signal</keyword>
<dbReference type="EMBL" id="JAGKSB010000010">
    <property type="protein sequence ID" value="MBP3943762.1"/>
    <property type="molecule type" value="Genomic_DNA"/>
</dbReference>
<reference evidence="2" key="1">
    <citation type="submission" date="2021-03" db="EMBL/GenBank/DDBJ databases">
        <authorList>
            <person name="Lu T."/>
            <person name="Wang Q."/>
            <person name="Han X."/>
        </authorList>
    </citation>
    <scope>NUCLEOTIDE SEQUENCE</scope>
    <source>
        <strain evidence="2">WQ 2009</strain>
    </source>
</reference>
<evidence type="ECO:0000313" key="3">
    <source>
        <dbReference type="Proteomes" id="UP000679691"/>
    </source>
</evidence>
<name>A0A8T4H9R0_9SPHI</name>
<dbReference type="InterPro" id="IPR025348">
    <property type="entry name" value="DUF4252"/>
</dbReference>
<evidence type="ECO:0000256" key="1">
    <source>
        <dbReference type="SAM" id="SignalP"/>
    </source>
</evidence>
<keyword evidence="3" id="KW-1185">Reference proteome</keyword>
<protein>
    <submittedName>
        <fullName evidence="2">DUF4252 domain-containing protein</fullName>
    </submittedName>
</protein>
<sequence>MKTLLFIISFFAATIAQAQENNLDQIFEKYKQSKGVTSIKIGKPMFTMLNKMKINDADLQLLKPLLSKINSIKMLIFEDSDAAVQAQINESLNKLKYQELMTINSEKNNINFRAEDTDGDLLKNLFLTIVSDNTTIFMILDGSLKYEDINTLVANK</sequence>
<evidence type="ECO:0000313" key="2">
    <source>
        <dbReference type="EMBL" id="MBP3943762.1"/>
    </source>
</evidence>
<organism evidence="2 3">
    <name type="scientific">Rhinopithecimicrobium faecis</name>
    <dbReference type="NCBI Taxonomy" id="2820698"/>
    <lineage>
        <taxon>Bacteria</taxon>
        <taxon>Pseudomonadati</taxon>
        <taxon>Bacteroidota</taxon>
        <taxon>Sphingobacteriia</taxon>
        <taxon>Sphingobacteriales</taxon>
        <taxon>Sphingobacteriaceae</taxon>
        <taxon>Rhinopithecimicrobium</taxon>
    </lineage>
</organism>